<reference evidence="17 18" key="1">
    <citation type="journal article" date="2018" name="Sci. Rep.">
        <title>Genomic signatures of local adaptation to the degree of environmental predictability in rotifers.</title>
        <authorList>
            <person name="Franch-Gras L."/>
            <person name="Hahn C."/>
            <person name="Garcia-Roger E.M."/>
            <person name="Carmona M.J."/>
            <person name="Serra M."/>
            <person name="Gomez A."/>
        </authorList>
    </citation>
    <scope>NUCLEOTIDE SEQUENCE [LARGE SCALE GENOMIC DNA]</scope>
    <source>
        <strain evidence="17">HYR1</strain>
    </source>
</reference>
<feature type="compositionally biased region" description="Polar residues" evidence="13">
    <location>
        <begin position="759"/>
        <end position="773"/>
    </location>
</feature>
<organism evidence="17 18">
    <name type="scientific">Brachionus plicatilis</name>
    <name type="common">Marine rotifer</name>
    <name type="synonym">Brachionus muelleri</name>
    <dbReference type="NCBI Taxonomy" id="10195"/>
    <lineage>
        <taxon>Eukaryota</taxon>
        <taxon>Metazoa</taxon>
        <taxon>Spiralia</taxon>
        <taxon>Gnathifera</taxon>
        <taxon>Rotifera</taxon>
        <taxon>Eurotatoria</taxon>
        <taxon>Monogononta</taxon>
        <taxon>Pseudotrocha</taxon>
        <taxon>Ploima</taxon>
        <taxon>Brachionidae</taxon>
        <taxon>Brachionus</taxon>
    </lineage>
</organism>
<dbReference type="InterPro" id="IPR001849">
    <property type="entry name" value="PH_domain"/>
</dbReference>
<dbReference type="PROSITE" id="PS50004">
    <property type="entry name" value="C2"/>
    <property type="match status" value="1"/>
</dbReference>
<evidence type="ECO:0000256" key="11">
    <source>
        <dbReference type="ARBA" id="ARBA00034103"/>
    </source>
</evidence>
<dbReference type="GO" id="GO:1990504">
    <property type="term" value="P:dense core granule exocytosis"/>
    <property type="evidence" value="ECO:0007669"/>
    <property type="project" value="InterPro"/>
</dbReference>
<evidence type="ECO:0000259" key="16">
    <source>
        <dbReference type="PROSITE" id="PS51258"/>
    </source>
</evidence>
<dbReference type="PROSITE" id="PS51258">
    <property type="entry name" value="MHD1"/>
    <property type="match status" value="1"/>
</dbReference>
<protein>
    <submittedName>
        <fullName evidence="17">Calcium-dependent secretion activator</fullName>
    </submittedName>
</protein>
<keyword evidence="18" id="KW-1185">Reference proteome</keyword>
<keyword evidence="7" id="KW-0770">Synapse</keyword>
<evidence type="ECO:0000256" key="7">
    <source>
        <dbReference type="ARBA" id="ARBA00023018"/>
    </source>
</evidence>
<evidence type="ECO:0000256" key="10">
    <source>
        <dbReference type="ARBA" id="ARBA00023329"/>
    </source>
</evidence>
<feature type="region of interest" description="Disordered" evidence="13">
    <location>
        <begin position="759"/>
        <end position="780"/>
    </location>
</feature>
<evidence type="ECO:0000313" key="17">
    <source>
        <dbReference type="EMBL" id="RNA21788.1"/>
    </source>
</evidence>
<dbReference type="InterPro" id="IPR014770">
    <property type="entry name" value="Munc13_1"/>
</dbReference>
<feature type="compositionally biased region" description="Low complexity" evidence="13">
    <location>
        <begin position="75"/>
        <end position="96"/>
    </location>
</feature>
<dbReference type="GO" id="GO:0008289">
    <property type="term" value="F:lipid binding"/>
    <property type="evidence" value="ECO:0007669"/>
    <property type="project" value="UniProtKB-KW"/>
</dbReference>
<evidence type="ECO:0000256" key="6">
    <source>
        <dbReference type="ARBA" id="ARBA00022927"/>
    </source>
</evidence>
<sequence>MLATSSSDDEDYDPKKSQPQNKSPFLPGSRSGQPNRDQTKSPYNPTINGLSNLSINGDANSLRSSFSTSNEADNFSRQNNRNQSSFRNSSFKSNSSASTIGGNTLSPGNLHTPKSSPRRKGTPGRQLPRRPGDTASFSSSLNDRVVDDESDDNSEYNYEAHYAHPNNLLNQTSDEEAEENQLCRNDLDNQSQNDDSDGTMLSAARKNKKNAQNLEELQNQAALVAQQNEALKEAEMHKKRLQIYVFVCRCIAYPFIAKQPTDMVRRQMKITKQQLQSIKDNFDLFLQNKMSNLEADEAFTNAVRSYYEVFLKSDRITKMVNTGSCSASDFRDVFKNNIEKRVRSLPEIDGLSKETVLSSWMAKFDIIFKYNEENNVSNAIASRRHSRNLNLSNNSMSSECILTKEQLYDLFQNILGIKKFEHQLIFNAAQLDNGDEQAATIRRELDSRMKQTENIQKQNGLMPKFVHKNMESTYIEELKQSISLLMNHLDNQPVGASESKLRLKRTQAKSDNHHHHDENEPCLSKSDVVLNFQIEVVVMEVKGLKSLPPNRIVFCVMEVQGHSKLQTDQAEASRPIWDTSGDFKTHQPLPIIKVKLCMETQNILQDNKELGRVVLRPDPNFTRAATWYVMDKSNSKFQDELKIKLTVRIDKPGNLKMCGWCYCLGKNVWKKWKKRYLCLVQVSQYTFVLCSYMEKKSEPRELMTLDNFTVDYADTDPELKALGGRFFFNAVKEGDNVSFATDEEAERQLWIQALYRATGQSHKPTPPSSNSTLVAREQGDADRARKHGMEEFIQADPSTFNHNDLFKIFQTATLDFRLNDQFCCLGWFSPGQIFVLDEYQARYGVRGCYRHLCYLSDLLDRAEQGNIIDPTLLHYSFAFCACHVHGNRPDGIGTVTNEEKVKFDEIKERLRNLLEYQITHFRFCFPFGRPEGALKQTLSLLERVLMKDIVTPVTPDEVKAVIRKCLENAALVNYTRLSQVAKVEDSLYNTDTTPKKKVEDLIHLAELCIDLLQQNEEHHSEIDLNSLDFLLPSNYRLPIDGKKYKKIDNRYKKMIYLFERHKIKSQNNFRFREESRILLKRILKHRHKFLNNSGFTFNPNEKIYSYDSANRSKYLNFMLSEKFKYKSYPRKNYKQDSIQSFAWFCELLVEHEEIFWSLFAVDMDHVLEQQAPDSWDSFPLFQLLNDYLRNHPSLNDGRFHKHLQLAFAPLVVRYVDLMESSIGQSIHKGFEKENWKNRGQGCATSEDMLWKLDALQSFIKDLHWPDDDFAEHLENRLKQMAADMIEACSGRVMKHFDSWTKKGIILLTTGTDYVFPQECCVMVNVVIDCKVQALKLCGLNSGDLNRYHAKIDEVLEKSLIEMNKQLVAKLLSVLDGLLKKLSRYDEGTFISSILSLTKPVNELGQSYVTFIGLNLDVLRQKINDELFILGAFEQWYNEQINMVYSWLSERLEISLHPYQLACLTLIVKKIRNNFELQGVSDKMLESKTYSAIISRLNVEEANQALK</sequence>
<name>A0A3M7REV3_BRAPC</name>
<evidence type="ECO:0000256" key="13">
    <source>
        <dbReference type="SAM" id="MobiDB-lite"/>
    </source>
</evidence>
<comment type="caution">
    <text evidence="17">The sequence shown here is derived from an EMBL/GenBank/DDBJ whole genome shotgun (WGS) entry which is preliminary data.</text>
</comment>
<dbReference type="PROSITE" id="PS50003">
    <property type="entry name" value="PH_DOMAIN"/>
    <property type="match status" value="1"/>
</dbReference>
<evidence type="ECO:0000256" key="12">
    <source>
        <dbReference type="SAM" id="Coils"/>
    </source>
</evidence>
<evidence type="ECO:0000256" key="1">
    <source>
        <dbReference type="ARBA" id="ARBA00004156"/>
    </source>
</evidence>
<dbReference type="Pfam" id="PF00169">
    <property type="entry name" value="PH"/>
    <property type="match status" value="1"/>
</dbReference>
<keyword evidence="10" id="KW-0968">Cytoplasmic vesicle</keyword>
<accession>A0A3M7REV3</accession>
<feature type="region of interest" description="Disordered" evidence="13">
    <location>
        <begin position="1"/>
        <end position="200"/>
    </location>
</feature>
<proteinExistence type="predicted"/>
<dbReference type="GO" id="GO:0016079">
    <property type="term" value="P:synaptic vesicle exocytosis"/>
    <property type="evidence" value="ECO:0007669"/>
    <property type="project" value="InterPro"/>
</dbReference>
<dbReference type="OrthoDB" id="10063282at2759"/>
<dbReference type="PANTHER" id="PTHR12166:SF8">
    <property type="entry name" value="CALCIUM-DEPENDENT SECRETION ACTIVATOR"/>
    <property type="match status" value="1"/>
</dbReference>
<dbReference type="STRING" id="10195.A0A3M7REV3"/>
<feature type="domain" description="PH" evidence="14">
    <location>
        <begin position="654"/>
        <end position="759"/>
    </location>
</feature>
<keyword evidence="9" id="KW-0472">Membrane</keyword>
<dbReference type="PANTHER" id="PTHR12166">
    <property type="entry name" value="CALCIUM-DEPENDENT SECRETION ACTIVATOR"/>
    <property type="match status" value="1"/>
</dbReference>
<dbReference type="InterPro" id="IPR011993">
    <property type="entry name" value="PH-like_dom_sf"/>
</dbReference>
<feature type="compositionally biased region" description="Polar residues" evidence="13">
    <location>
        <begin position="30"/>
        <end position="73"/>
    </location>
</feature>
<keyword evidence="5" id="KW-0106">Calcium</keyword>
<evidence type="ECO:0000256" key="8">
    <source>
        <dbReference type="ARBA" id="ARBA00023121"/>
    </source>
</evidence>
<keyword evidence="4" id="KW-0479">Metal-binding</keyword>
<dbReference type="InterPro" id="IPR000008">
    <property type="entry name" value="C2_dom"/>
</dbReference>
<dbReference type="Pfam" id="PF06292">
    <property type="entry name" value="MUN"/>
    <property type="match status" value="2"/>
</dbReference>
<dbReference type="EMBL" id="REGN01003597">
    <property type="protein sequence ID" value="RNA21788.1"/>
    <property type="molecule type" value="Genomic_DNA"/>
</dbReference>
<dbReference type="GO" id="GO:0098793">
    <property type="term" value="C:presynapse"/>
    <property type="evidence" value="ECO:0007669"/>
    <property type="project" value="GOC"/>
</dbReference>
<dbReference type="Gene3D" id="2.30.29.30">
    <property type="entry name" value="Pleckstrin-homology domain (PH domain)/Phosphotyrosine-binding domain (PTB)"/>
    <property type="match status" value="1"/>
</dbReference>
<dbReference type="Gene3D" id="1.10.357.50">
    <property type="match status" value="1"/>
</dbReference>
<gene>
    <name evidence="17" type="ORF">BpHYR1_003697</name>
</gene>
<dbReference type="GO" id="GO:0030659">
    <property type="term" value="C:cytoplasmic vesicle membrane"/>
    <property type="evidence" value="ECO:0007669"/>
    <property type="project" value="UniProtKB-SubCell"/>
</dbReference>
<dbReference type="Proteomes" id="UP000276133">
    <property type="component" value="Unassembled WGS sequence"/>
</dbReference>
<dbReference type="GO" id="GO:0015031">
    <property type="term" value="P:protein transport"/>
    <property type="evidence" value="ECO:0007669"/>
    <property type="project" value="UniProtKB-KW"/>
</dbReference>
<evidence type="ECO:0000259" key="15">
    <source>
        <dbReference type="PROSITE" id="PS50004"/>
    </source>
</evidence>
<evidence type="ECO:0000256" key="5">
    <source>
        <dbReference type="ARBA" id="ARBA00022837"/>
    </source>
</evidence>
<keyword evidence="6" id="KW-0653">Protein transport</keyword>
<keyword evidence="3" id="KW-0268">Exocytosis</keyword>
<feature type="domain" description="C2" evidence="15">
    <location>
        <begin position="517"/>
        <end position="628"/>
    </location>
</feature>
<keyword evidence="12" id="KW-0175">Coiled coil</keyword>
<dbReference type="InterPro" id="IPR057457">
    <property type="entry name" value="CAPS_C2"/>
</dbReference>
<dbReference type="CDD" id="cd01234">
    <property type="entry name" value="PH_CADPS"/>
    <property type="match status" value="1"/>
</dbReference>
<evidence type="ECO:0000256" key="4">
    <source>
        <dbReference type="ARBA" id="ARBA00022723"/>
    </source>
</evidence>
<dbReference type="SUPFAM" id="SSF50729">
    <property type="entry name" value="PH domain-like"/>
    <property type="match status" value="1"/>
</dbReference>
<dbReference type="SMART" id="SM01145">
    <property type="entry name" value="DUF1041"/>
    <property type="match status" value="2"/>
</dbReference>
<comment type="subcellular location">
    <subcellularLocation>
        <location evidence="1">Cytoplasmic vesicle membrane</location>
    </subcellularLocation>
    <subcellularLocation>
        <location evidence="11">Synapse</location>
    </subcellularLocation>
</comment>
<dbReference type="InterPro" id="IPR033227">
    <property type="entry name" value="CAPS"/>
</dbReference>
<evidence type="ECO:0000256" key="9">
    <source>
        <dbReference type="ARBA" id="ARBA00023136"/>
    </source>
</evidence>
<dbReference type="FunFam" id="2.30.29.30:FF:000343">
    <property type="entry name" value="Calcium-dependent secretion activator"/>
    <property type="match status" value="1"/>
</dbReference>
<dbReference type="Pfam" id="PF25341">
    <property type="entry name" value="C2_CAPS"/>
    <property type="match status" value="1"/>
</dbReference>
<keyword evidence="2" id="KW-0813">Transport</keyword>
<dbReference type="SMART" id="SM00233">
    <property type="entry name" value="PH"/>
    <property type="match status" value="1"/>
</dbReference>
<dbReference type="InterPro" id="IPR010439">
    <property type="entry name" value="MUN_dom"/>
</dbReference>
<feature type="compositionally biased region" description="Polar residues" evidence="13">
    <location>
        <begin position="97"/>
        <end position="115"/>
    </location>
</feature>
<evidence type="ECO:0000256" key="3">
    <source>
        <dbReference type="ARBA" id="ARBA00022483"/>
    </source>
</evidence>
<feature type="domain" description="MHD1" evidence="16">
    <location>
        <begin position="1161"/>
        <end position="1292"/>
    </location>
</feature>
<evidence type="ECO:0000313" key="18">
    <source>
        <dbReference type="Proteomes" id="UP000276133"/>
    </source>
</evidence>
<feature type="coiled-coil region" evidence="12">
    <location>
        <begin position="200"/>
        <end position="234"/>
    </location>
</feature>
<keyword evidence="8" id="KW-0446">Lipid-binding</keyword>
<dbReference type="GO" id="GO:0046872">
    <property type="term" value="F:metal ion binding"/>
    <property type="evidence" value="ECO:0007669"/>
    <property type="project" value="UniProtKB-KW"/>
</dbReference>
<evidence type="ECO:0000256" key="2">
    <source>
        <dbReference type="ARBA" id="ARBA00022448"/>
    </source>
</evidence>
<evidence type="ECO:0000259" key="14">
    <source>
        <dbReference type="PROSITE" id="PS50003"/>
    </source>
</evidence>